<protein>
    <submittedName>
        <fullName evidence="2">Uncharacterized protein</fullName>
    </submittedName>
</protein>
<keyword evidence="1" id="KW-1133">Transmembrane helix</keyword>
<proteinExistence type="predicted"/>
<keyword evidence="1" id="KW-0472">Membrane</keyword>
<dbReference type="AlphaFoldDB" id="A0AAN9LTH3"/>
<organism evidence="2 3">
    <name type="scientific">Phaseolus coccineus</name>
    <name type="common">Scarlet runner bean</name>
    <name type="synonym">Phaseolus multiflorus</name>
    <dbReference type="NCBI Taxonomy" id="3886"/>
    <lineage>
        <taxon>Eukaryota</taxon>
        <taxon>Viridiplantae</taxon>
        <taxon>Streptophyta</taxon>
        <taxon>Embryophyta</taxon>
        <taxon>Tracheophyta</taxon>
        <taxon>Spermatophyta</taxon>
        <taxon>Magnoliopsida</taxon>
        <taxon>eudicotyledons</taxon>
        <taxon>Gunneridae</taxon>
        <taxon>Pentapetalae</taxon>
        <taxon>rosids</taxon>
        <taxon>fabids</taxon>
        <taxon>Fabales</taxon>
        <taxon>Fabaceae</taxon>
        <taxon>Papilionoideae</taxon>
        <taxon>50 kb inversion clade</taxon>
        <taxon>NPAAA clade</taxon>
        <taxon>indigoferoid/millettioid clade</taxon>
        <taxon>Phaseoleae</taxon>
        <taxon>Phaseolus</taxon>
    </lineage>
</organism>
<name>A0AAN9LTH3_PHACN</name>
<reference evidence="2 3" key="1">
    <citation type="submission" date="2024-01" db="EMBL/GenBank/DDBJ databases">
        <title>The genomes of 5 underutilized Papilionoideae crops provide insights into root nodulation and disease resistanc.</title>
        <authorList>
            <person name="Jiang F."/>
        </authorList>
    </citation>
    <scope>NUCLEOTIDE SEQUENCE [LARGE SCALE GENOMIC DNA]</scope>
    <source>
        <strain evidence="2">JINMINGXINNONG_FW02</strain>
        <tissue evidence="2">Leaves</tissue>
    </source>
</reference>
<dbReference type="EMBL" id="JAYMYR010000009">
    <property type="protein sequence ID" value="KAK7341892.1"/>
    <property type="molecule type" value="Genomic_DNA"/>
</dbReference>
<feature type="transmembrane region" description="Helical" evidence="1">
    <location>
        <begin position="66"/>
        <end position="84"/>
    </location>
</feature>
<sequence length="110" mass="12803">MVCFPVIMHDVFLLDRGDSLLCNLHWPHWFCIYCKVTCLDLSPSLILPSSRSQVPRECRWTEHVEFFLVILVTVFMSLICLAFIKDPDGYWVELLDKKILGDESHIAVYA</sequence>
<evidence type="ECO:0000313" key="3">
    <source>
        <dbReference type="Proteomes" id="UP001374584"/>
    </source>
</evidence>
<gene>
    <name evidence="2" type="ORF">VNO80_24833</name>
</gene>
<dbReference type="Proteomes" id="UP001374584">
    <property type="component" value="Unassembled WGS sequence"/>
</dbReference>
<keyword evidence="3" id="KW-1185">Reference proteome</keyword>
<evidence type="ECO:0000256" key="1">
    <source>
        <dbReference type="SAM" id="Phobius"/>
    </source>
</evidence>
<accession>A0AAN9LTH3</accession>
<comment type="caution">
    <text evidence="2">The sequence shown here is derived from an EMBL/GenBank/DDBJ whole genome shotgun (WGS) entry which is preliminary data.</text>
</comment>
<evidence type="ECO:0000313" key="2">
    <source>
        <dbReference type="EMBL" id="KAK7341892.1"/>
    </source>
</evidence>
<keyword evidence="1" id="KW-0812">Transmembrane</keyword>